<dbReference type="Proteomes" id="UP001203338">
    <property type="component" value="Unassembled WGS sequence"/>
</dbReference>
<evidence type="ECO:0000259" key="3">
    <source>
        <dbReference type="SMART" id="SM00967"/>
    </source>
</evidence>
<dbReference type="InterPro" id="IPR001537">
    <property type="entry name" value="SpoU_MeTrfase"/>
</dbReference>
<sequence length="260" mass="28075">MNEMTGDSEQYLKKKTFFDSLLTIYGRKPVLEALQDKNLDIYRLHLADSNRPAGIISDIIREAEARGVEILYHDKKVLSRISRNGKQDQGVAADLRLARQQTLEEFLEQKGGKSFKLVALDRITNPQNLGMIIRSVCAGNADGLLLPRAGCAALSPLVIKASTGTLFKAPLIYCDTLESGLKALEQAGVTCCALSSHANDSLFAFSPKGSVAYVLGNETEGVSDKVFSLCDQKLSIPMNNGVESLNVAITAALIAFHGAS</sequence>
<dbReference type="InterPro" id="IPR029064">
    <property type="entry name" value="Ribosomal_eL30-like_sf"/>
</dbReference>
<name>A0ABT0PJ09_9GAMM</name>
<keyword evidence="5" id="KW-1185">Reference proteome</keyword>
<proteinExistence type="predicted"/>
<dbReference type="GO" id="GO:0008168">
    <property type="term" value="F:methyltransferase activity"/>
    <property type="evidence" value="ECO:0007669"/>
    <property type="project" value="UniProtKB-KW"/>
</dbReference>
<dbReference type="InterPro" id="IPR029028">
    <property type="entry name" value="Alpha/beta_knot_MTases"/>
</dbReference>
<evidence type="ECO:0000256" key="1">
    <source>
        <dbReference type="ARBA" id="ARBA00022603"/>
    </source>
</evidence>
<evidence type="ECO:0000256" key="2">
    <source>
        <dbReference type="ARBA" id="ARBA00022679"/>
    </source>
</evidence>
<keyword evidence="2" id="KW-0808">Transferase</keyword>
<dbReference type="Pfam" id="PF00588">
    <property type="entry name" value="SpoU_methylase"/>
    <property type="match status" value="1"/>
</dbReference>
<dbReference type="SMART" id="SM00967">
    <property type="entry name" value="SpoU_sub_bind"/>
    <property type="match status" value="1"/>
</dbReference>
<evidence type="ECO:0000313" key="4">
    <source>
        <dbReference type="EMBL" id="MCL6270986.1"/>
    </source>
</evidence>
<accession>A0ABT0PJ09</accession>
<dbReference type="RefSeq" id="WP_249700297.1">
    <property type="nucleotide sequence ID" value="NZ_JAMFLX010000018.1"/>
</dbReference>
<dbReference type="Gene3D" id="3.40.1280.10">
    <property type="match status" value="1"/>
</dbReference>
<dbReference type="Pfam" id="PF08032">
    <property type="entry name" value="SpoU_sub_bind"/>
    <property type="match status" value="1"/>
</dbReference>
<protein>
    <submittedName>
        <fullName evidence="4">RNA methyltransferase</fullName>
    </submittedName>
</protein>
<comment type="caution">
    <text evidence="4">The sequence shown here is derived from an EMBL/GenBank/DDBJ whole genome shotgun (WGS) entry which is preliminary data.</text>
</comment>
<dbReference type="EMBL" id="JAMFLX010000018">
    <property type="protein sequence ID" value="MCL6270986.1"/>
    <property type="molecule type" value="Genomic_DNA"/>
</dbReference>
<dbReference type="Gene3D" id="3.30.1330.30">
    <property type="match status" value="1"/>
</dbReference>
<dbReference type="CDD" id="cd18095">
    <property type="entry name" value="SpoU-like_rRNA-MTase"/>
    <property type="match status" value="1"/>
</dbReference>
<keyword evidence="1 4" id="KW-0489">Methyltransferase</keyword>
<dbReference type="SUPFAM" id="SSF75217">
    <property type="entry name" value="alpha/beta knot"/>
    <property type="match status" value="1"/>
</dbReference>
<dbReference type="GO" id="GO:0032259">
    <property type="term" value="P:methylation"/>
    <property type="evidence" value="ECO:0007669"/>
    <property type="project" value="UniProtKB-KW"/>
</dbReference>
<dbReference type="InterPro" id="IPR013123">
    <property type="entry name" value="SpoU_subst-bd"/>
</dbReference>
<dbReference type="InterPro" id="IPR029026">
    <property type="entry name" value="tRNA_m1G_MTases_N"/>
</dbReference>
<dbReference type="SUPFAM" id="SSF55315">
    <property type="entry name" value="L30e-like"/>
    <property type="match status" value="1"/>
</dbReference>
<feature type="domain" description="RNA 2-O ribose methyltransferase substrate binding" evidence="3">
    <location>
        <begin position="23"/>
        <end position="101"/>
    </location>
</feature>
<dbReference type="PANTHER" id="PTHR46429">
    <property type="entry name" value="23S RRNA (GUANOSINE-2'-O-)-METHYLTRANSFERASE RLMB"/>
    <property type="match status" value="1"/>
</dbReference>
<dbReference type="PANTHER" id="PTHR46429:SF2">
    <property type="entry name" value="TRNA_RRNA METHYLTRANSFERASE"/>
    <property type="match status" value="1"/>
</dbReference>
<organism evidence="4 5">
    <name type="scientific">Parendozoicomonas callyspongiae</name>
    <dbReference type="NCBI Taxonomy" id="2942213"/>
    <lineage>
        <taxon>Bacteria</taxon>
        <taxon>Pseudomonadati</taxon>
        <taxon>Pseudomonadota</taxon>
        <taxon>Gammaproteobacteria</taxon>
        <taxon>Oceanospirillales</taxon>
        <taxon>Endozoicomonadaceae</taxon>
        <taxon>Parendozoicomonas</taxon>
    </lineage>
</organism>
<reference evidence="4 5" key="1">
    <citation type="submission" date="2022-05" db="EMBL/GenBank/DDBJ databases">
        <authorList>
            <person name="Park J.-S."/>
        </authorList>
    </citation>
    <scope>NUCLEOTIDE SEQUENCE [LARGE SCALE GENOMIC DNA]</scope>
    <source>
        <strain evidence="4 5">2012CJ34-2</strain>
    </source>
</reference>
<gene>
    <name evidence="4" type="ORF">M3P05_13730</name>
</gene>
<dbReference type="InterPro" id="IPR004441">
    <property type="entry name" value="rRNA_MeTrfase_TrmH"/>
</dbReference>
<evidence type="ECO:0000313" key="5">
    <source>
        <dbReference type="Proteomes" id="UP001203338"/>
    </source>
</evidence>